<gene>
    <name evidence="2" type="ORF">P43SY_010823</name>
</gene>
<dbReference type="InterPro" id="IPR000192">
    <property type="entry name" value="Aminotrans_V_dom"/>
</dbReference>
<dbReference type="Gene3D" id="3.40.640.10">
    <property type="entry name" value="Type I PLP-dependent aspartate aminotransferase-like (Major domain)"/>
    <property type="match status" value="1"/>
</dbReference>
<organism evidence="2 3">
    <name type="scientific">Pythium insidiosum</name>
    <name type="common">Pythiosis disease agent</name>
    <dbReference type="NCBI Taxonomy" id="114742"/>
    <lineage>
        <taxon>Eukaryota</taxon>
        <taxon>Sar</taxon>
        <taxon>Stramenopiles</taxon>
        <taxon>Oomycota</taxon>
        <taxon>Peronosporomycetes</taxon>
        <taxon>Pythiales</taxon>
        <taxon>Pythiaceae</taxon>
        <taxon>Pythium</taxon>
    </lineage>
</organism>
<dbReference type="InterPro" id="IPR015421">
    <property type="entry name" value="PyrdxlP-dep_Trfase_major"/>
</dbReference>
<sequence>MLPWRESGAEVVAIPEDDGGHVDMTALVRVLVRLADRPLKVGAFSAASNVTGVLSDVDAITAALHLHGALACWDYAACAPYVPIDMNPSVPLLQKDAVYFSGHKFVGGPGSPGVLVVKRRLMASCAVPTMPGGGTVFFVTERDHRFLARVEDREEGGTPDIRRCA</sequence>
<dbReference type="InterPro" id="IPR015424">
    <property type="entry name" value="PyrdxlP-dep_Trfase"/>
</dbReference>
<dbReference type="Pfam" id="PF00266">
    <property type="entry name" value="Aminotran_5"/>
    <property type="match status" value="1"/>
</dbReference>
<comment type="caution">
    <text evidence="2">The sequence shown here is derived from an EMBL/GenBank/DDBJ whole genome shotgun (WGS) entry which is preliminary data.</text>
</comment>
<dbReference type="SUPFAM" id="SSF53383">
    <property type="entry name" value="PLP-dependent transferases"/>
    <property type="match status" value="1"/>
</dbReference>
<evidence type="ECO:0000259" key="1">
    <source>
        <dbReference type="Pfam" id="PF00266"/>
    </source>
</evidence>
<keyword evidence="3" id="KW-1185">Reference proteome</keyword>
<evidence type="ECO:0000313" key="2">
    <source>
        <dbReference type="EMBL" id="KAJ0389262.1"/>
    </source>
</evidence>
<proteinExistence type="predicted"/>
<dbReference type="AlphaFoldDB" id="A0AAD5Q0N4"/>
<dbReference type="PANTHER" id="PTHR43686:SF1">
    <property type="entry name" value="AMINOTRAN_5 DOMAIN-CONTAINING PROTEIN"/>
    <property type="match status" value="1"/>
</dbReference>
<protein>
    <recommendedName>
        <fullName evidence="1">Aminotransferase class V domain-containing protein</fullName>
    </recommendedName>
</protein>
<accession>A0AAD5Q0N4</accession>
<dbReference type="PANTHER" id="PTHR43686">
    <property type="entry name" value="SULFURTRANSFERASE-RELATED"/>
    <property type="match status" value="1"/>
</dbReference>
<reference evidence="2" key="1">
    <citation type="submission" date="2021-12" db="EMBL/GenBank/DDBJ databases">
        <title>Prjna785345.</title>
        <authorList>
            <person name="Rujirawat T."/>
            <person name="Krajaejun T."/>
        </authorList>
    </citation>
    <scope>NUCLEOTIDE SEQUENCE</scope>
    <source>
        <strain evidence="2">Pi057C3</strain>
    </source>
</reference>
<dbReference type="EMBL" id="JAKCXM010004303">
    <property type="protein sequence ID" value="KAJ0389262.1"/>
    <property type="molecule type" value="Genomic_DNA"/>
</dbReference>
<name>A0AAD5Q0N4_PYTIN</name>
<feature type="domain" description="Aminotransferase class V" evidence="1">
    <location>
        <begin position="6"/>
        <end position="161"/>
    </location>
</feature>
<evidence type="ECO:0000313" key="3">
    <source>
        <dbReference type="Proteomes" id="UP001209570"/>
    </source>
</evidence>
<dbReference type="Proteomes" id="UP001209570">
    <property type="component" value="Unassembled WGS sequence"/>
</dbReference>